<dbReference type="AlphaFoldDB" id="A0A0R3TN50"/>
<keyword evidence="3 5" id="KW-0863">Zinc-finger</keyword>
<evidence type="ECO:0000256" key="5">
    <source>
        <dbReference type="PROSITE-ProRule" id="PRU00042"/>
    </source>
</evidence>
<organism evidence="9">
    <name type="scientific">Rodentolepis nana</name>
    <name type="common">Dwarf tapeworm</name>
    <name type="synonym">Hymenolepis nana</name>
    <dbReference type="NCBI Taxonomy" id="102285"/>
    <lineage>
        <taxon>Eukaryota</taxon>
        <taxon>Metazoa</taxon>
        <taxon>Spiralia</taxon>
        <taxon>Lophotrochozoa</taxon>
        <taxon>Platyhelminthes</taxon>
        <taxon>Cestoda</taxon>
        <taxon>Eucestoda</taxon>
        <taxon>Cyclophyllidea</taxon>
        <taxon>Hymenolepididae</taxon>
        <taxon>Rodentolepis</taxon>
    </lineage>
</organism>
<evidence type="ECO:0000259" key="6">
    <source>
        <dbReference type="PROSITE" id="PS50157"/>
    </source>
</evidence>
<reference evidence="7 8" key="2">
    <citation type="submission" date="2018-11" db="EMBL/GenBank/DDBJ databases">
        <authorList>
            <consortium name="Pathogen Informatics"/>
        </authorList>
    </citation>
    <scope>NUCLEOTIDE SEQUENCE [LARGE SCALE GENOMIC DNA]</scope>
</reference>
<name>A0A0R3TN50_RODNA</name>
<dbReference type="OrthoDB" id="8113227at2759"/>
<feature type="domain" description="C2H2-type" evidence="6">
    <location>
        <begin position="344"/>
        <end position="372"/>
    </location>
</feature>
<feature type="domain" description="C2H2-type" evidence="6">
    <location>
        <begin position="373"/>
        <end position="400"/>
    </location>
</feature>
<dbReference type="SMART" id="SM00355">
    <property type="entry name" value="ZnF_C2H2"/>
    <property type="match status" value="5"/>
</dbReference>
<dbReference type="SUPFAM" id="SSF57667">
    <property type="entry name" value="beta-beta-alpha zinc fingers"/>
    <property type="match status" value="2"/>
</dbReference>
<keyword evidence="4" id="KW-0862">Zinc</keyword>
<evidence type="ECO:0000256" key="3">
    <source>
        <dbReference type="ARBA" id="ARBA00022771"/>
    </source>
</evidence>
<reference evidence="9" key="1">
    <citation type="submission" date="2017-02" db="UniProtKB">
        <authorList>
            <consortium name="WormBaseParasite"/>
        </authorList>
    </citation>
    <scope>IDENTIFICATION</scope>
</reference>
<evidence type="ECO:0000256" key="1">
    <source>
        <dbReference type="ARBA" id="ARBA00022723"/>
    </source>
</evidence>
<dbReference type="InterPro" id="IPR036236">
    <property type="entry name" value="Znf_C2H2_sf"/>
</dbReference>
<keyword evidence="1" id="KW-0479">Metal-binding</keyword>
<dbReference type="GO" id="GO:0008270">
    <property type="term" value="F:zinc ion binding"/>
    <property type="evidence" value="ECO:0007669"/>
    <property type="project" value="UniProtKB-KW"/>
</dbReference>
<dbReference type="FunFam" id="3.30.160.60:FF:000446">
    <property type="entry name" value="Zinc finger protein"/>
    <property type="match status" value="1"/>
</dbReference>
<dbReference type="PANTHER" id="PTHR24408:SF58">
    <property type="entry name" value="TRANSCRIPTION FACTOR (TFIIIA), PUTATIVE (AFU_ORTHOLOGUE AFUA_1G05150)-RELATED"/>
    <property type="match status" value="1"/>
</dbReference>
<dbReference type="GO" id="GO:0043565">
    <property type="term" value="F:sequence-specific DNA binding"/>
    <property type="evidence" value="ECO:0007669"/>
    <property type="project" value="TreeGrafter"/>
</dbReference>
<dbReference type="Pfam" id="PF00096">
    <property type="entry name" value="zf-C2H2"/>
    <property type="match status" value="2"/>
</dbReference>
<keyword evidence="2" id="KW-0677">Repeat</keyword>
<dbReference type="PROSITE" id="PS50157">
    <property type="entry name" value="ZINC_FINGER_C2H2_2"/>
    <property type="match status" value="2"/>
</dbReference>
<dbReference type="STRING" id="102285.A0A0R3TN50"/>
<evidence type="ECO:0000313" key="8">
    <source>
        <dbReference type="Proteomes" id="UP000278807"/>
    </source>
</evidence>
<dbReference type="Proteomes" id="UP000278807">
    <property type="component" value="Unassembled WGS sequence"/>
</dbReference>
<dbReference type="GO" id="GO:0005634">
    <property type="term" value="C:nucleus"/>
    <property type="evidence" value="ECO:0007669"/>
    <property type="project" value="TreeGrafter"/>
</dbReference>
<accession>A0A0R3TN50</accession>
<evidence type="ECO:0000313" key="9">
    <source>
        <dbReference type="WBParaSite" id="HNAJ_0000879201-mRNA-1"/>
    </source>
</evidence>
<dbReference type="Pfam" id="PF25491">
    <property type="entry name" value="CCHC_BCL-11A"/>
    <property type="match status" value="1"/>
</dbReference>
<protein>
    <submittedName>
        <fullName evidence="9">Zinc finger protein</fullName>
    </submittedName>
</protein>
<dbReference type="EMBL" id="UZAE01012389">
    <property type="protein sequence ID" value="VDO04909.1"/>
    <property type="molecule type" value="Genomic_DNA"/>
</dbReference>
<sequence>MRPDLIYCGSCSLEFPLSDLTTFIEHKRSKCSNSMFDEDCEYLQCFQCLRSFNTPMPLLYHVQTDHGIKVVRNLRVPNELPPQQADDFSLQSFPYELNDLVYESQGGELDRPSTSAPDMEFNEFSPTVNQSNNLTLFSTNASLSLTSHPSRNTNCKCQKNENIEQGDNQSLNFRSVSYDSATCTPLNVALNLEESLRLIHRIACSKLDMHFRQMTSFNDPKSSSYALSFCCSRTSLSCLCTVDSCSCSSQPAPQAPALKSSTCQTDELSDSFIIDSLSTPSPFSLPDKSPINKSPVLQDFSFLNCLTQPSTSTSPVDDSSLPPPPMIDSLPIDNQEQKSKLLPFTCSFCGRFYRQKIHLRKHIMAQHTKQKPFYCPHCTYSTVEKSHLKVHIRTHTGERPYICRVCHYSSTQNCTLKSHYLRKHPESKLTCTACGGVYVTELEYQNHLKNCTNMLGCLL</sequence>
<dbReference type="WBParaSite" id="HNAJ_0000879201-mRNA-1">
    <property type="protein sequence ID" value="HNAJ_0000879201-mRNA-1"/>
    <property type="gene ID" value="HNAJ_0000879201"/>
</dbReference>
<evidence type="ECO:0000256" key="4">
    <source>
        <dbReference type="ARBA" id="ARBA00022833"/>
    </source>
</evidence>
<evidence type="ECO:0000256" key="2">
    <source>
        <dbReference type="ARBA" id="ARBA00022737"/>
    </source>
</evidence>
<dbReference type="PROSITE" id="PS00028">
    <property type="entry name" value="ZINC_FINGER_C2H2_1"/>
    <property type="match status" value="2"/>
</dbReference>
<proteinExistence type="predicted"/>
<dbReference type="InterPro" id="IPR057448">
    <property type="entry name" value="BCL-11A_Znf_CCHC"/>
</dbReference>
<keyword evidence="8" id="KW-1185">Reference proteome</keyword>
<evidence type="ECO:0000313" key="7">
    <source>
        <dbReference type="EMBL" id="VDO04909.1"/>
    </source>
</evidence>
<dbReference type="InterPro" id="IPR013087">
    <property type="entry name" value="Znf_C2H2_type"/>
</dbReference>
<dbReference type="PANTHER" id="PTHR24408">
    <property type="entry name" value="ZINC FINGER PROTEIN"/>
    <property type="match status" value="1"/>
</dbReference>
<gene>
    <name evidence="7" type="ORF">HNAJ_LOCUS8788</name>
</gene>
<dbReference type="Gene3D" id="3.30.160.60">
    <property type="entry name" value="Classic Zinc Finger"/>
    <property type="match status" value="3"/>
</dbReference>
<dbReference type="FunFam" id="3.30.160.60:FF:000630">
    <property type="entry name" value="Zinc finger protein 180"/>
    <property type="match status" value="1"/>
</dbReference>
<dbReference type="GO" id="GO:0000981">
    <property type="term" value="F:DNA-binding transcription factor activity, RNA polymerase II-specific"/>
    <property type="evidence" value="ECO:0007669"/>
    <property type="project" value="TreeGrafter"/>
</dbReference>